<dbReference type="GeneID" id="133391468"/>
<dbReference type="GO" id="GO:0046872">
    <property type="term" value="F:metal ion binding"/>
    <property type="evidence" value="ECO:0007669"/>
    <property type="project" value="UniProtKB-KW"/>
</dbReference>
<evidence type="ECO:0000313" key="8">
    <source>
        <dbReference type="EnsemblMetazoa" id="AGAP029431-PA"/>
    </source>
</evidence>
<dbReference type="RefSeq" id="XP_061501973.1">
    <property type="nucleotide sequence ID" value="XM_061645989.1"/>
</dbReference>
<dbReference type="RefSeq" id="XP_061501998.1">
    <property type="nucleotide sequence ID" value="XM_061646014.1"/>
</dbReference>
<dbReference type="RefSeq" id="XP_061501743.1">
    <property type="nucleotide sequence ID" value="XM_061645759.1"/>
</dbReference>
<reference evidence="8 9" key="1">
    <citation type="journal article" date="2002" name="Science">
        <title>The genome sequence of the malaria mosquito Anopheles gambiae.</title>
        <authorList>
            <person name="Holt R.A."/>
            <person name="Subramanian G.M."/>
            <person name="Halpern A."/>
            <person name="Sutton G.G."/>
            <person name="Charlab R."/>
            <person name="Nusskern D.R."/>
            <person name="Wincker P."/>
            <person name="Clark A.G."/>
            <person name="Ribeiro J.M."/>
            <person name="Wides R."/>
            <person name="Salzberg S.L."/>
            <person name="Loftus B."/>
            <person name="Yandell M."/>
            <person name="Majoros W.H."/>
            <person name="Rusch D.B."/>
            <person name="Lai Z."/>
            <person name="Kraft C.L."/>
            <person name="Abril J.F."/>
            <person name="Anthouard V."/>
            <person name="Arensburger P."/>
            <person name="Atkinson P.W."/>
            <person name="Baden H."/>
            <person name="de Berardinis V."/>
            <person name="Baldwin D."/>
            <person name="Benes V."/>
            <person name="Biedler J."/>
            <person name="Blass C."/>
            <person name="Bolanos R."/>
            <person name="Boscus D."/>
            <person name="Barnstead M."/>
            <person name="Cai S."/>
            <person name="Center A."/>
            <person name="Chaturverdi K."/>
            <person name="Christophides G.K."/>
            <person name="Chrystal M.A."/>
            <person name="Clamp M."/>
            <person name="Cravchik A."/>
            <person name="Curwen V."/>
            <person name="Dana A."/>
            <person name="Delcher A."/>
            <person name="Dew I."/>
            <person name="Evans C.A."/>
            <person name="Flanigan M."/>
            <person name="Grundschober-Freimoser A."/>
            <person name="Friedli L."/>
            <person name="Gu Z."/>
            <person name="Guan P."/>
            <person name="Guigo R."/>
            <person name="Hillenmeyer M.E."/>
            <person name="Hladun S.L."/>
            <person name="Hogan J.R."/>
            <person name="Hong Y.S."/>
            <person name="Hoover J."/>
            <person name="Jaillon O."/>
            <person name="Ke Z."/>
            <person name="Kodira C."/>
            <person name="Kokoza E."/>
            <person name="Koutsos A."/>
            <person name="Letunic I."/>
            <person name="Levitsky A."/>
            <person name="Liang Y."/>
            <person name="Lin J.J."/>
            <person name="Lobo N.F."/>
            <person name="Lopez J.R."/>
            <person name="Malek J.A."/>
            <person name="McIntosh T.C."/>
            <person name="Meister S."/>
            <person name="Miller J."/>
            <person name="Mobarry C."/>
            <person name="Mongin E."/>
            <person name="Murphy S.D."/>
            <person name="O'Brochta D.A."/>
            <person name="Pfannkoch C."/>
            <person name="Qi R."/>
            <person name="Regier M.A."/>
            <person name="Remington K."/>
            <person name="Shao H."/>
            <person name="Sharakhova M.V."/>
            <person name="Sitter C.D."/>
            <person name="Shetty J."/>
            <person name="Smith T.J."/>
            <person name="Strong R."/>
            <person name="Sun J."/>
            <person name="Thomasova D."/>
            <person name="Ton L.Q."/>
            <person name="Topalis P."/>
            <person name="Tu Z."/>
            <person name="Unger M.F."/>
            <person name="Walenz B."/>
            <person name="Wang A."/>
            <person name="Wang J."/>
            <person name="Wang M."/>
            <person name="Wang X."/>
            <person name="Woodford K.J."/>
            <person name="Wortman J.R."/>
            <person name="Wu M."/>
            <person name="Yao A."/>
            <person name="Zdobnov E.M."/>
            <person name="Zhang H."/>
            <person name="Zhao Q."/>
            <person name="Zhao S."/>
            <person name="Zhu S.C."/>
            <person name="Zhimulev I."/>
            <person name="Coluzzi M."/>
            <person name="della Torre A."/>
            <person name="Roth C.W."/>
            <person name="Louis C."/>
            <person name="Kalush F."/>
            <person name="Mural R.J."/>
            <person name="Myers E.W."/>
            <person name="Adams M.D."/>
            <person name="Smith H.O."/>
            <person name="Broder S."/>
            <person name="Gardner M.J."/>
            <person name="Fraser C.M."/>
            <person name="Birney E."/>
            <person name="Bork P."/>
            <person name="Brey P.T."/>
            <person name="Venter J.C."/>
            <person name="Weissenbach J."/>
            <person name="Kafatos F.C."/>
            <person name="Collins F.H."/>
            <person name="Hoffman S.L."/>
        </authorList>
    </citation>
    <scope>NUCLEOTIDE SEQUENCE [LARGE SCALE GENOMIC DNA]</scope>
    <source>
        <strain evidence="8 9">PEST</strain>
    </source>
</reference>
<dbReference type="InterPro" id="IPR045249">
    <property type="entry name" value="HARBI1-like"/>
</dbReference>
<comment type="similarity">
    <text evidence="3">Belongs to the HARBI1 family.</text>
</comment>
<keyword evidence="9" id="KW-1185">Reference proteome</keyword>
<evidence type="ECO:0000256" key="3">
    <source>
        <dbReference type="ARBA" id="ARBA00006958"/>
    </source>
</evidence>
<dbReference type="RefSeq" id="XP_061501748.1">
    <property type="nucleotide sequence ID" value="XM_061645764.1"/>
</dbReference>
<dbReference type="InParanoid" id="A0A453YZY0"/>
<dbReference type="GO" id="GO:0004518">
    <property type="term" value="F:nuclease activity"/>
    <property type="evidence" value="ECO:0007669"/>
    <property type="project" value="UniProtKB-KW"/>
</dbReference>
<dbReference type="AlphaFoldDB" id="A0A453YZY0"/>
<dbReference type="RefSeq" id="XP_061502004.1">
    <property type="nucleotide sequence ID" value="XM_061646020.1"/>
</dbReference>
<dbReference type="Pfam" id="PF13359">
    <property type="entry name" value="DDE_Tnp_4"/>
    <property type="match status" value="1"/>
</dbReference>
<dbReference type="RefSeq" id="XP_061502002.1">
    <property type="nucleotide sequence ID" value="XM_061646018.1"/>
</dbReference>
<dbReference type="PANTHER" id="PTHR22930:SF269">
    <property type="entry name" value="NUCLEASE HARBI1-LIKE PROTEIN"/>
    <property type="match status" value="1"/>
</dbReference>
<dbReference type="RefSeq" id="XP_061501746.1">
    <property type="nucleotide sequence ID" value="XM_061645762.1"/>
</dbReference>
<evidence type="ECO:0000256" key="2">
    <source>
        <dbReference type="ARBA" id="ARBA00004123"/>
    </source>
</evidence>
<dbReference type="RefSeq" id="XP_061501975.1">
    <property type="nucleotide sequence ID" value="XM_061645991.1"/>
</dbReference>
<evidence type="ECO:0000256" key="5">
    <source>
        <dbReference type="ARBA" id="ARBA00022723"/>
    </source>
</evidence>
<evidence type="ECO:0000256" key="4">
    <source>
        <dbReference type="ARBA" id="ARBA00022722"/>
    </source>
</evidence>
<keyword evidence="5" id="KW-0479">Metal-binding</keyword>
<dbReference type="RefSeq" id="XP_061501970.1">
    <property type="nucleotide sequence ID" value="XM_061645986.1"/>
</dbReference>
<dbReference type="RefSeq" id="XP_061501972.1">
    <property type="nucleotide sequence ID" value="XM_061645988.1"/>
</dbReference>
<dbReference type="PANTHER" id="PTHR22930">
    <property type="match status" value="1"/>
</dbReference>
<proteinExistence type="inferred from homology"/>
<dbReference type="RefSeq" id="XP_061502005.1">
    <property type="nucleotide sequence ID" value="XM_061646021.1"/>
</dbReference>
<dbReference type="RefSeq" id="XP_061502000.1">
    <property type="nucleotide sequence ID" value="XM_061646016.1"/>
</dbReference>
<dbReference type="RefSeq" id="XP_061501747.1">
    <property type="nucleotide sequence ID" value="XM_061645763.1"/>
</dbReference>
<keyword evidence="6" id="KW-0378">Hydrolase</keyword>
<comment type="cofactor">
    <cofactor evidence="1">
        <name>a divalent metal cation</name>
        <dbReference type="ChEBI" id="CHEBI:60240"/>
    </cofactor>
</comment>
<dbReference type="RefSeq" id="XP_061502001.1">
    <property type="nucleotide sequence ID" value="XM_061646017.1"/>
</dbReference>
<comment type="subcellular location">
    <subcellularLocation>
        <location evidence="2">Nucleus</location>
    </subcellularLocation>
</comment>
<dbReference type="GeneID" id="133391456"/>
<dbReference type="GO" id="GO:0016787">
    <property type="term" value="F:hydrolase activity"/>
    <property type="evidence" value="ECO:0007669"/>
    <property type="project" value="UniProtKB-KW"/>
</dbReference>
<reference evidence="8" key="3">
    <citation type="submission" date="2020-05" db="UniProtKB">
        <authorList>
            <consortium name="EnsemblMetazoa"/>
        </authorList>
    </citation>
    <scope>IDENTIFICATION</scope>
    <source>
        <strain evidence="8">PEST</strain>
    </source>
</reference>
<dbReference type="KEGG" id="aga:133391456"/>
<accession>A0A453YZY0</accession>
<dbReference type="RefSeq" id="XP_061501968.1">
    <property type="nucleotide sequence ID" value="XM_061645984.1"/>
</dbReference>
<evidence type="ECO:0000313" key="9">
    <source>
        <dbReference type="Proteomes" id="UP000007062"/>
    </source>
</evidence>
<keyword evidence="4" id="KW-0540">Nuclease</keyword>
<dbReference type="RefSeq" id="XP_061501974.1">
    <property type="nucleotide sequence ID" value="XM_061645990.1"/>
</dbReference>
<dbReference type="VEuPathDB" id="VectorBase:AGAMI1_007015"/>
<keyword evidence="7" id="KW-0539">Nucleus</keyword>
<dbReference type="RefSeq" id="XP_061501750.1">
    <property type="nucleotide sequence ID" value="XM_061645766.1"/>
</dbReference>
<dbReference type="EnsemblMetazoa" id="AGAP029431-RA">
    <property type="protein sequence ID" value="AGAP029431-PA"/>
    <property type="gene ID" value="AGAP029431"/>
</dbReference>
<reference evidence="8 9" key="2">
    <citation type="journal article" date="2004" name="Trends Parasitol.">
        <title>The Anopheles gambiae genome: an update.</title>
        <authorList>
            <person name="Mongin E."/>
            <person name="Louis C."/>
            <person name="Holt R.A."/>
            <person name="Birney E."/>
            <person name="Collins F.H."/>
        </authorList>
    </citation>
    <scope>NUCLEOTIDE SEQUENCE [LARGE SCALE GENOMIC DNA]</scope>
    <source>
        <strain evidence="8 9">PEST</strain>
    </source>
</reference>
<dbReference type="KEGG" id="aga:133391416"/>
<dbReference type="Proteomes" id="UP000007062">
    <property type="component" value="Chromosome X"/>
</dbReference>
<dbReference type="RefSeq" id="XP_061501969.1">
    <property type="nucleotide sequence ID" value="XM_061645985.1"/>
</dbReference>
<name>A0A453YZY0_ANOGA</name>
<dbReference type="RefSeq" id="XP_061501999.1">
    <property type="nucleotide sequence ID" value="XM_061646015.1"/>
</dbReference>
<dbReference type="RefSeq" id="XP_061502003.1">
    <property type="nucleotide sequence ID" value="XM_061646019.1"/>
</dbReference>
<dbReference type="GeneID" id="133391416"/>
<sequence>MDSDSETELYSSSIALRYLLLKRRRDKTNDLWEKREKIGQYHTLFHELLKQEDKFFEFMRVSIKTFYFILRRIEHLITKQPTNKPYICPEERLMITLRYLSTGIPFKSLSFTYCIAHNTIGLIVYETCEAIWNTFNEEFIPFPTTSAFRNVEKEFRHKWNFPNCIGAIDGKHIRMKAPAFSGTQYYNYKKYFSLHLQAVADVNWKFIAIDVGEYGSRSDSGVFNSSSLFELIRSNRLNIPPPKPLPGTTQRMPHVFIGDQGYPLKPFLLRPFPDSEDPAKNYFNHLLSMARRCVECAFGLLVVKWRFLKQELQITPEHVSIIVKTACLLHNMCIDFRESTELMNNINPQSNANRNRANNHPSQEATDIRNVFKNYFYDRIYQ</sequence>
<evidence type="ECO:0000256" key="6">
    <source>
        <dbReference type="ARBA" id="ARBA00022801"/>
    </source>
</evidence>
<dbReference type="VEuPathDB" id="VectorBase:AGAMI1_011728"/>
<dbReference type="InterPro" id="IPR027806">
    <property type="entry name" value="HARBI1_dom"/>
</dbReference>
<dbReference type="RefSeq" id="XP_061501745.1">
    <property type="nucleotide sequence ID" value="XM_061645761.1"/>
</dbReference>
<evidence type="ECO:0000256" key="1">
    <source>
        <dbReference type="ARBA" id="ARBA00001968"/>
    </source>
</evidence>
<dbReference type="KEGG" id="aga:133391468"/>
<dbReference type="GO" id="GO:0005634">
    <property type="term" value="C:nucleus"/>
    <property type="evidence" value="ECO:0007669"/>
    <property type="project" value="UniProtKB-SubCell"/>
</dbReference>
<dbReference type="RefSeq" id="XP_061501749.1">
    <property type="nucleotide sequence ID" value="XM_061645765.1"/>
</dbReference>
<dbReference type="VEuPathDB" id="VectorBase:AGAP029431"/>
<dbReference type="RefSeq" id="XP_061501971.1">
    <property type="nucleotide sequence ID" value="XM_061645987.1"/>
</dbReference>
<organism evidence="8 9">
    <name type="scientific">Anopheles gambiae</name>
    <name type="common">African malaria mosquito</name>
    <dbReference type="NCBI Taxonomy" id="7165"/>
    <lineage>
        <taxon>Eukaryota</taxon>
        <taxon>Metazoa</taxon>
        <taxon>Ecdysozoa</taxon>
        <taxon>Arthropoda</taxon>
        <taxon>Hexapoda</taxon>
        <taxon>Insecta</taxon>
        <taxon>Pterygota</taxon>
        <taxon>Neoptera</taxon>
        <taxon>Endopterygota</taxon>
        <taxon>Diptera</taxon>
        <taxon>Nematocera</taxon>
        <taxon>Culicoidea</taxon>
        <taxon>Culicidae</taxon>
        <taxon>Anophelinae</taxon>
        <taxon>Anopheles</taxon>
    </lineage>
</organism>
<dbReference type="VEuPathDB" id="VectorBase:AGAMI1_005419"/>
<evidence type="ECO:0000256" key="7">
    <source>
        <dbReference type="ARBA" id="ARBA00023242"/>
    </source>
</evidence>
<dbReference type="EMBL" id="AAAB01008963">
    <property type="status" value="NOT_ANNOTATED_CDS"/>
    <property type="molecule type" value="Genomic_DNA"/>
</dbReference>
<protein>
    <submittedName>
        <fullName evidence="8">DDE Tnp4 domain-containing protein</fullName>
    </submittedName>
</protein>